<gene>
    <name evidence="9" type="ORF">BFJ69_g14179</name>
</gene>
<dbReference type="SUPFAM" id="SSF75304">
    <property type="entry name" value="Amidase signature (AS) enzymes"/>
    <property type="match status" value="1"/>
</dbReference>
<dbReference type="Gene3D" id="3.40.640.10">
    <property type="entry name" value="Type I PLP-dependent aspartate aminotransferase-like (Major domain)"/>
    <property type="match status" value="1"/>
</dbReference>
<dbReference type="VEuPathDB" id="FungiDB:FOZG_06320"/>
<dbReference type="PANTHER" id="PTHR46072">
    <property type="entry name" value="AMIDASE-RELATED-RELATED"/>
    <property type="match status" value="1"/>
</dbReference>
<dbReference type="PANTHER" id="PTHR46072:SF7">
    <property type="entry name" value="AMIDASE"/>
    <property type="match status" value="1"/>
</dbReference>
<accession>A0A420MIF0</accession>
<sequence>MSSNWEMAGSAKRRAILGAIPEEWRLREPLPPAGECPDITGTFLHRYLTDVEIAITEMDAKDLAGATTTGKLSAEEVVKAFSHRAALAHQMTNCLHEYFYDAALADAKKLDEYFRIHGKPLGPLHGIPVSLKDQCHVKGVETTMGYVGWIGTFQGQKNSPKYKNVESVIVTALRNAGAILYVKTSVPHTVLIGETVNNIIEYTWNPRNRLLSAGGSSGGEGALIALKGSLVGIGTDIGGSIRIPSSFCGFYGLKPSHGRLPYQGMAISIDGQITIPSVVGPMAASVSGLGLVTKALLKEEPWLYDPNVLELPWRASQYDAMAKIIADANVGHGRLAFGIIEHDGVVAPHPPVKRALRIVVNTLEKLGHQIIRWTPPSHELGVRLALTAWIYDGGVDVHHHMGLAHEPIPDVLARTYGTKPLRQFNASEIHRNNVLLREWRKAYLDYWNSTSNLTGTGRPVDAVICPVAPFCAVRPTVGKSGDPPSLQDSDCSYASALSLNELQKLAPSTNTTLLDPDLALTYGTTLGSVRLRERIAELHSSPEVELTAANVVITPGSSMANHLVLATLCGPGDHIICQYPTFGPLYLLPKHSGVDVSLWGLKEADGWSLDLEELASMIKPNTKVIIICNPNNPTGTVIPRDILEQVLALAQKNNIVVFSDEVFSPLFHTKDQAPPLVSLGSPRTLSTGSLSKAYALPGIRIGWVVSQDKEIIHRVSALRDYTTISVSLLDDSVAAFALSKEVLPQLMERNLRLCAESITLLDEFVKRNAQRCRWTKPKGSGVAFVQILNKDRSASDDLVFSKKLVEEAGITVIPGSYSFAEEGANDLKVYLRIEIGSPDRLREALVAIEEFVHKYDFF</sequence>
<dbReference type="VEuPathDB" id="FungiDB:FOMG_09983"/>
<dbReference type="InterPro" id="IPR015424">
    <property type="entry name" value="PyrdxlP-dep_Trfase"/>
</dbReference>
<evidence type="ECO:0000256" key="4">
    <source>
        <dbReference type="ARBA" id="ARBA00012922"/>
    </source>
</evidence>
<protein>
    <recommendedName>
        <fullName evidence="4">amidase</fullName>
        <ecNumber evidence="4">3.5.1.4</ecNumber>
    </recommendedName>
</protein>
<comment type="caution">
    <text evidence="9">The sequence shown here is derived from an EMBL/GenBank/DDBJ whole genome shotgun (WGS) entry which is preliminary data.</text>
</comment>
<dbReference type="VEuPathDB" id="FungiDB:FOMG_14222"/>
<dbReference type="CDD" id="cd00609">
    <property type="entry name" value="AAT_like"/>
    <property type="match status" value="1"/>
</dbReference>
<proteinExistence type="inferred from homology"/>
<name>A0A420MIF0_FUSOX</name>
<dbReference type="SUPFAM" id="SSF53383">
    <property type="entry name" value="PLP-dependent transferases"/>
    <property type="match status" value="1"/>
</dbReference>
<dbReference type="PROSITE" id="PS00105">
    <property type="entry name" value="AA_TRANSFER_CLASS_1"/>
    <property type="match status" value="1"/>
</dbReference>
<evidence type="ECO:0000256" key="2">
    <source>
        <dbReference type="ARBA" id="ARBA00007441"/>
    </source>
</evidence>
<dbReference type="VEuPathDB" id="FungiDB:FOC4_g10006380"/>
<keyword evidence="5" id="KW-0378">Hydrolase</keyword>
<dbReference type="Pfam" id="PF01425">
    <property type="entry name" value="Amidase"/>
    <property type="match status" value="1"/>
</dbReference>
<dbReference type="InterPro" id="IPR023631">
    <property type="entry name" value="Amidase_dom"/>
</dbReference>
<dbReference type="GO" id="GO:0004040">
    <property type="term" value="F:amidase activity"/>
    <property type="evidence" value="ECO:0007669"/>
    <property type="project" value="UniProtKB-EC"/>
</dbReference>
<dbReference type="VEuPathDB" id="FungiDB:HZS61_011281"/>
<comment type="similarity">
    <text evidence="3">Belongs to the amidase family.</text>
</comment>
<dbReference type="VEuPathDB" id="FungiDB:HZS61_016083"/>
<dbReference type="InterPro" id="IPR015421">
    <property type="entry name" value="PyrdxlP-dep_Trfase_major"/>
</dbReference>
<evidence type="ECO:0000259" key="8">
    <source>
        <dbReference type="Pfam" id="PF01425"/>
    </source>
</evidence>
<dbReference type="VEuPathDB" id="FungiDB:FOC1_g10003432"/>
<dbReference type="PROSITE" id="PS00571">
    <property type="entry name" value="AMIDASES"/>
    <property type="match status" value="1"/>
</dbReference>
<organism evidence="9 10">
    <name type="scientific">Fusarium oxysporum</name>
    <name type="common">Fusarium vascular wilt</name>
    <dbReference type="NCBI Taxonomy" id="5507"/>
    <lineage>
        <taxon>Eukaryota</taxon>
        <taxon>Fungi</taxon>
        <taxon>Dikarya</taxon>
        <taxon>Ascomycota</taxon>
        <taxon>Pezizomycotina</taxon>
        <taxon>Sordariomycetes</taxon>
        <taxon>Hypocreomycetidae</taxon>
        <taxon>Hypocreales</taxon>
        <taxon>Nectriaceae</taxon>
        <taxon>Fusarium</taxon>
        <taxon>Fusarium oxysporum species complex</taxon>
    </lineage>
</organism>
<evidence type="ECO:0000313" key="9">
    <source>
        <dbReference type="EMBL" id="RKK67784.1"/>
    </source>
</evidence>
<dbReference type="EMBL" id="MRCX01000213">
    <property type="protein sequence ID" value="RKK67784.1"/>
    <property type="molecule type" value="Genomic_DNA"/>
</dbReference>
<dbReference type="GO" id="GO:0030170">
    <property type="term" value="F:pyridoxal phosphate binding"/>
    <property type="evidence" value="ECO:0007669"/>
    <property type="project" value="InterPro"/>
</dbReference>
<evidence type="ECO:0000256" key="5">
    <source>
        <dbReference type="ARBA" id="ARBA00022801"/>
    </source>
</evidence>
<dbReference type="EC" id="3.5.1.4" evidence="4"/>
<comment type="similarity">
    <text evidence="2">Belongs to the class-I pyridoxal-phosphate-dependent aminotransferase family.</text>
</comment>
<dbReference type="VEuPathDB" id="FungiDB:FOIG_04668"/>
<dbReference type="Pfam" id="PF00155">
    <property type="entry name" value="Aminotran_1_2"/>
    <property type="match status" value="1"/>
</dbReference>
<dbReference type="Gene3D" id="3.90.1150.10">
    <property type="entry name" value="Aspartate Aminotransferase, domain 1"/>
    <property type="match status" value="1"/>
</dbReference>
<dbReference type="VEuPathDB" id="FungiDB:FOC4_g10002141"/>
<feature type="domain" description="Aminotransferase class I/classII large" evidence="7">
    <location>
        <begin position="513"/>
        <end position="848"/>
    </location>
</feature>
<dbReference type="Gene3D" id="3.90.1300.10">
    <property type="entry name" value="Amidase signature (AS) domain"/>
    <property type="match status" value="1"/>
</dbReference>
<reference evidence="9 10" key="1">
    <citation type="journal article" date="2018" name="Sci. Rep.">
        <title>Characterisation of pathogen-specific regions and novel effector candidates in Fusarium oxysporum f. sp. cepae.</title>
        <authorList>
            <person name="Armitage A.D."/>
            <person name="Taylor A."/>
            <person name="Sobczyk M.K."/>
            <person name="Baxter L."/>
            <person name="Greenfield B.P."/>
            <person name="Bates H.J."/>
            <person name="Wilson F."/>
            <person name="Jackson A.C."/>
            <person name="Ott S."/>
            <person name="Harrison R.J."/>
            <person name="Clarkson J.P."/>
        </authorList>
    </citation>
    <scope>NUCLEOTIDE SEQUENCE [LARGE SCALE GENOMIC DNA]</scope>
    <source>
        <strain evidence="9 10">Fo_A13</strain>
    </source>
</reference>
<dbReference type="VEuPathDB" id="FungiDB:FOXG_13602"/>
<evidence type="ECO:0000313" key="10">
    <source>
        <dbReference type="Proteomes" id="UP000285084"/>
    </source>
</evidence>
<evidence type="ECO:0000256" key="1">
    <source>
        <dbReference type="ARBA" id="ARBA00001311"/>
    </source>
</evidence>
<comment type="catalytic activity">
    <reaction evidence="1">
        <text>a monocarboxylic acid amide + H2O = a monocarboxylate + NH4(+)</text>
        <dbReference type="Rhea" id="RHEA:12020"/>
        <dbReference type="ChEBI" id="CHEBI:15377"/>
        <dbReference type="ChEBI" id="CHEBI:28938"/>
        <dbReference type="ChEBI" id="CHEBI:35757"/>
        <dbReference type="ChEBI" id="CHEBI:83628"/>
        <dbReference type="EC" id="3.5.1.4"/>
    </reaction>
</comment>
<dbReference type="InterPro" id="IPR004838">
    <property type="entry name" value="NHTrfase_class1_PyrdxlP-BS"/>
</dbReference>
<dbReference type="InterPro" id="IPR020556">
    <property type="entry name" value="Amidase_CS"/>
</dbReference>
<evidence type="ECO:0000259" key="7">
    <source>
        <dbReference type="Pfam" id="PF00155"/>
    </source>
</evidence>
<dbReference type="VEuPathDB" id="FungiDB:FOXG_11695"/>
<keyword evidence="6" id="KW-0663">Pyridoxal phosphate</keyword>
<dbReference type="Proteomes" id="UP000285084">
    <property type="component" value="Unassembled WGS sequence"/>
</dbReference>
<dbReference type="InterPro" id="IPR036928">
    <property type="entry name" value="AS_sf"/>
</dbReference>
<dbReference type="VEuPathDB" id="FungiDB:FOIG_11297"/>
<dbReference type="InterPro" id="IPR004839">
    <property type="entry name" value="Aminotransferase_I/II_large"/>
</dbReference>
<dbReference type="InterPro" id="IPR015422">
    <property type="entry name" value="PyrdxlP-dep_Trfase_small"/>
</dbReference>
<evidence type="ECO:0000256" key="6">
    <source>
        <dbReference type="ARBA" id="ARBA00022898"/>
    </source>
</evidence>
<feature type="domain" description="Amidase" evidence="8">
    <location>
        <begin position="76"/>
        <end position="486"/>
    </location>
</feature>
<evidence type="ECO:0000256" key="3">
    <source>
        <dbReference type="ARBA" id="ARBA00009199"/>
    </source>
</evidence>
<dbReference type="AlphaFoldDB" id="A0A420MIF0"/>
<dbReference type="VEuPathDB" id="FungiDB:FOC1_g10003011"/>
<dbReference type="VEuPathDB" id="FungiDB:FOZG_11822"/>